<accession>A0ABR2LUF7</accession>
<dbReference type="Proteomes" id="UP001412067">
    <property type="component" value="Unassembled WGS sequence"/>
</dbReference>
<comment type="caution">
    <text evidence="2">The sequence shown here is derived from an EMBL/GenBank/DDBJ whole genome shotgun (WGS) entry which is preliminary data.</text>
</comment>
<evidence type="ECO:0000256" key="1">
    <source>
        <dbReference type="SAM" id="SignalP"/>
    </source>
</evidence>
<organism evidence="2 3">
    <name type="scientific">Platanthera guangdongensis</name>
    <dbReference type="NCBI Taxonomy" id="2320717"/>
    <lineage>
        <taxon>Eukaryota</taxon>
        <taxon>Viridiplantae</taxon>
        <taxon>Streptophyta</taxon>
        <taxon>Embryophyta</taxon>
        <taxon>Tracheophyta</taxon>
        <taxon>Spermatophyta</taxon>
        <taxon>Magnoliopsida</taxon>
        <taxon>Liliopsida</taxon>
        <taxon>Asparagales</taxon>
        <taxon>Orchidaceae</taxon>
        <taxon>Orchidoideae</taxon>
        <taxon>Orchideae</taxon>
        <taxon>Orchidinae</taxon>
        <taxon>Platanthera</taxon>
    </lineage>
</organism>
<gene>
    <name evidence="2" type="ORF">KSP40_PGU001563</name>
</gene>
<feature type="chain" id="PRO_5046342005" description="Secreted protein" evidence="1">
    <location>
        <begin position="22"/>
        <end position="110"/>
    </location>
</feature>
<evidence type="ECO:0000313" key="2">
    <source>
        <dbReference type="EMBL" id="KAK8950564.1"/>
    </source>
</evidence>
<evidence type="ECO:0008006" key="4">
    <source>
        <dbReference type="Google" id="ProtNLM"/>
    </source>
</evidence>
<keyword evidence="3" id="KW-1185">Reference proteome</keyword>
<name>A0ABR2LUF7_9ASPA</name>
<sequence length="110" mass="12558">MFAFFARVAIVWRSLFHCSASNAATRVILSNTHEGLELCHGRDHITLARSQVLLPHTRRFDKRRSPFRTPLLQEAPPHIHLCESILRLSVEGGVQYPHLPGAQSFFPFEL</sequence>
<feature type="signal peptide" evidence="1">
    <location>
        <begin position="1"/>
        <end position="21"/>
    </location>
</feature>
<reference evidence="2 3" key="1">
    <citation type="journal article" date="2022" name="Nat. Plants">
        <title>Genomes of leafy and leafless Platanthera orchids illuminate the evolution of mycoheterotrophy.</title>
        <authorList>
            <person name="Li M.H."/>
            <person name="Liu K.W."/>
            <person name="Li Z."/>
            <person name="Lu H.C."/>
            <person name="Ye Q.L."/>
            <person name="Zhang D."/>
            <person name="Wang J.Y."/>
            <person name="Li Y.F."/>
            <person name="Zhong Z.M."/>
            <person name="Liu X."/>
            <person name="Yu X."/>
            <person name="Liu D.K."/>
            <person name="Tu X.D."/>
            <person name="Liu B."/>
            <person name="Hao Y."/>
            <person name="Liao X.Y."/>
            <person name="Jiang Y.T."/>
            <person name="Sun W.H."/>
            <person name="Chen J."/>
            <person name="Chen Y.Q."/>
            <person name="Ai Y."/>
            <person name="Zhai J.W."/>
            <person name="Wu S.S."/>
            <person name="Zhou Z."/>
            <person name="Hsiao Y.Y."/>
            <person name="Wu W.L."/>
            <person name="Chen Y.Y."/>
            <person name="Lin Y.F."/>
            <person name="Hsu J.L."/>
            <person name="Li C.Y."/>
            <person name="Wang Z.W."/>
            <person name="Zhao X."/>
            <person name="Zhong W.Y."/>
            <person name="Ma X.K."/>
            <person name="Ma L."/>
            <person name="Huang J."/>
            <person name="Chen G.Z."/>
            <person name="Huang M.Z."/>
            <person name="Huang L."/>
            <person name="Peng D.H."/>
            <person name="Luo Y.B."/>
            <person name="Zou S.Q."/>
            <person name="Chen S.P."/>
            <person name="Lan S."/>
            <person name="Tsai W.C."/>
            <person name="Van de Peer Y."/>
            <person name="Liu Z.J."/>
        </authorList>
    </citation>
    <scope>NUCLEOTIDE SEQUENCE [LARGE SCALE GENOMIC DNA]</scope>
    <source>
        <strain evidence="2">Lor288</strain>
    </source>
</reference>
<evidence type="ECO:0000313" key="3">
    <source>
        <dbReference type="Proteomes" id="UP001412067"/>
    </source>
</evidence>
<keyword evidence="1" id="KW-0732">Signal</keyword>
<proteinExistence type="predicted"/>
<dbReference type="EMBL" id="JBBWWR010000015">
    <property type="protein sequence ID" value="KAK8950564.1"/>
    <property type="molecule type" value="Genomic_DNA"/>
</dbReference>
<protein>
    <recommendedName>
        <fullName evidence="4">Secreted protein</fullName>
    </recommendedName>
</protein>